<sequence>MIWKEILIRYGELSTKGRNKKDFINRLRANIRHTFSDIAPLDIATERDRMHIALENEEQYEVLMEKLPTVFGIQSFSPVAVCNKDLDDMKKLSLIIMEQFKEQELTFKVEVRRSDKTFPLESHEIQREIGGHVLRNNPNISVQVKKPDVELRIEVRQDAIYMMAQIIQGAGGMPVGSNGKSLLMLSGGIDSPVAGYLLMKRGVRLEAIHFFSPPYTSDNSLEKVKVLANELTKFGANIRLHVIPFTEIQVLIKDRVPSNTIMTTTRRMMMRIADEVRKEIGALGIVTGESLGQVASQTLESLTAINDVTNTPILRPLIAFDKLEIIDIAEQIGTYETSIQPFEDCCTIFTPANPKTKPKVEKVTYYESFTEFDELIDRAVRNREVYKFPEENNMKDKFEGLL</sequence>
<keyword evidence="3 9" id="KW-0820">tRNA-binding</keyword>
<feature type="binding site" evidence="9">
    <location>
        <position position="288"/>
    </location>
    <ligand>
        <name>ATP</name>
        <dbReference type="ChEBI" id="CHEBI:30616"/>
    </ligand>
</feature>
<dbReference type="SUPFAM" id="SSF143437">
    <property type="entry name" value="THUMP domain-like"/>
    <property type="match status" value="1"/>
</dbReference>
<dbReference type="EMBL" id="JAUHTQ010000005">
    <property type="protein sequence ID" value="MDN4493688.1"/>
    <property type="molecule type" value="Genomic_DNA"/>
</dbReference>
<dbReference type="InterPro" id="IPR054173">
    <property type="entry name" value="ThiI_fer"/>
</dbReference>
<dbReference type="CDD" id="cd11716">
    <property type="entry name" value="THUMP_ThiI"/>
    <property type="match status" value="1"/>
</dbReference>
<dbReference type="PROSITE" id="PS51165">
    <property type="entry name" value="THUMP"/>
    <property type="match status" value="1"/>
</dbReference>
<name>A0ABT8GQK0_9BACL</name>
<evidence type="ECO:0000256" key="7">
    <source>
        <dbReference type="ARBA" id="ARBA00022884"/>
    </source>
</evidence>
<keyword evidence="6 9" id="KW-0067">ATP-binding</keyword>
<dbReference type="SMART" id="SM00981">
    <property type="entry name" value="THUMP"/>
    <property type="match status" value="1"/>
</dbReference>
<dbReference type="InterPro" id="IPR003720">
    <property type="entry name" value="tRNA_STrfase"/>
</dbReference>
<dbReference type="InterPro" id="IPR020536">
    <property type="entry name" value="ThiI_AANH"/>
</dbReference>
<feature type="binding site" evidence="9">
    <location>
        <position position="266"/>
    </location>
    <ligand>
        <name>ATP</name>
        <dbReference type="ChEBI" id="CHEBI:30616"/>
    </ligand>
</feature>
<dbReference type="PANTHER" id="PTHR43209:SF1">
    <property type="entry name" value="TRNA SULFURTRANSFERASE"/>
    <property type="match status" value="1"/>
</dbReference>
<dbReference type="Gene3D" id="3.30.2130.30">
    <property type="match status" value="1"/>
</dbReference>
<organism evidence="11 12">
    <name type="scientific">Ureibacillus aquaedulcis</name>
    <dbReference type="NCBI Taxonomy" id="3058421"/>
    <lineage>
        <taxon>Bacteria</taxon>
        <taxon>Bacillati</taxon>
        <taxon>Bacillota</taxon>
        <taxon>Bacilli</taxon>
        <taxon>Bacillales</taxon>
        <taxon>Caryophanaceae</taxon>
        <taxon>Ureibacillus</taxon>
    </lineage>
</organism>
<evidence type="ECO:0000256" key="5">
    <source>
        <dbReference type="ARBA" id="ARBA00022741"/>
    </source>
</evidence>
<keyword evidence="4 9" id="KW-0808">Transferase</keyword>
<keyword evidence="7 9" id="KW-0694">RNA-binding</keyword>
<dbReference type="InterPro" id="IPR004114">
    <property type="entry name" value="THUMP_dom"/>
</dbReference>
<evidence type="ECO:0000259" key="10">
    <source>
        <dbReference type="PROSITE" id="PS51165"/>
    </source>
</evidence>
<dbReference type="EC" id="2.8.1.4" evidence="9"/>
<comment type="catalytic activity">
    <reaction evidence="9">
        <text>[ThiI sulfur-carrier protein]-S-sulfanyl-L-cysteine + a uridine in tRNA + 2 reduced [2Fe-2S]-[ferredoxin] + ATP + H(+) = [ThiI sulfur-carrier protein]-L-cysteine + a 4-thiouridine in tRNA + 2 oxidized [2Fe-2S]-[ferredoxin] + AMP + diphosphate</text>
        <dbReference type="Rhea" id="RHEA:24176"/>
        <dbReference type="Rhea" id="RHEA-COMP:10000"/>
        <dbReference type="Rhea" id="RHEA-COMP:10001"/>
        <dbReference type="Rhea" id="RHEA-COMP:13337"/>
        <dbReference type="Rhea" id="RHEA-COMP:13338"/>
        <dbReference type="Rhea" id="RHEA-COMP:13339"/>
        <dbReference type="Rhea" id="RHEA-COMP:13340"/>
        <dbReference type="ChEBI" id="CHEBI:15378"/>
        <dbReference type="ChEBI" id="CHEBI:29950"/>
        <dbReference type="ChEBI" id="CHEBI:30616"/>
        <dbReference type="ChEBI" id="CHEBI:33019"/>
        <dbReference type="ChEBI" id="CHEBI:33737"/>
        <dbReference type="ChEBI" id="CHEBI:33738"/>
        <dbReference type="ChEBI" id="CHEBI:61963"/>
        <dbReference type="ChEBI" id="CHEBI:65315"/>
        <dbReference type="ChEBI" id="CHEBI:136798"/>
        <dbReference type="ChEBI" id="CHEBI:456215"/>
        <dbReference type="EC" id="2.8.1.4"/>
    </reaction>
</comment>
<feature type="binding site" evidence="9">
    <location>
        <begin position="209"/>
        <end position="210"/>
    </location>
    <ligand>
        <name>ATP</name>
        <dbReference type="ChEBI" id="CHEBI:30616"/>
    </ligand>
</feature>
<dbReference type="Pfam" id="PF22025">
    <property type="entry name" value="ThiI_fer"/>
    <property type="match status" value="1"/>
</dbReference>
<keyword evidence="8 9" id="KW-0784">Thiamine biosynthesis</keyword>
<keyword evidence="2 9" id="KW-0963">Cytoplasm</keyword>
<accession>A0ABT8GQK0</accession>
<dbReference type="NCBIfam" id="TIGR00342">
    <property type="entry name" value="tRNA uracil 4-sulfurtransferase ThiI"/>
    <property type="match status" value="1"/>
</dbReference>
<protein>
    <recommendedName>
        <fullName evidence="9">Probable tRNA sulfurtransferase</fullName>
        <ecNumber evidence="9">2.8.1.4</ecNumber>
    </recommendedName>
    <alternativeName>
        <fullName evidence="9">Sulfur carrier protein ThiS sulfurtransferase</fullName>
    </alternativeName>
    <alternativeName>
        <fullName evidence="9">Thiamine biosynthesis protein ThiI</fullName>
    </alternativeName>
    <alternativeName>
        <fullName evidence="9">tRNA 4-thiouridine synthase</fullName>
    </alternativeName>
</protein>
<evidence type="ECO:0000313" key="12">
    <source>
        <dbReference type="Proteomes" id="UP001172743"/>
    </source>
</evidence>
<evidence type="ECO:0000256" key="2">
    <source>
        <dbReference type="ARBA" id="ARBA00022490"/>
    </source>
</evidence>
<dbReference type="CDD" id="cd01712">
    <property type="entry name" value="PPase_ThiI"/>
    <property type="match status" value="1"/>
</dbReference>
<dbReference type="InterPro" id="IPR049961">
    <property type="entry name" value="ThiI_N"/>
</dbReference>
<evidence type="ECO:0000313" key="11">
    <source>
        <dbReference type="EMBL" id="MDN4493688.1"/>
    </source>
</evidence>
<comment type="caution">
    <text evidence="11">The sequence shown here is derived from an EMBL/GenBank/DDBJ whole genome shotgun (WGS) entry which is preliminary data.</text>
</comment>
<dbReference type="GO" id="GO:0140741">
    <property type="term" value="F:tRNA-uracil-4 sulfurtransferase activity"/>
    <property type="evidence" value="ECO:0007669"/>
    <property type="project" value="UniProtKB-EC"/>
</dbReference>
<evidence type="ECO:0000256" key="9">
    <source>
        <dbReference type="HAMAP-Rule" id="MF_00021"/>
    </source>
</evidence>
<feature type="domain" description="THUMP" evidence="10">
    <location>
        <begin position="61"/>
        <end position="166"/>
    </location>
</feature>
<keyword evidence="5 9" id="KW-0547">Nucleotide-binding</keyword>
<comment type="function">
    <text evidence="9">Catalyzes the ATP-dependent transfer of a sulfur to tRNA to produce 4-thiouridine in position 8 of tRNAs, which functions as a near-UV photosensor. Also catalyzes the transfer of sulfur to the sulfur carrier protein ThiS, forming ThiS-thiocarboxylate. This is a step in the synthesis of thiazole, in the thiamine biosynthesis pathway. The sulfur is donated as persulfide by IscS.</text>
</comment>
<dbReference type="InterPro" id="IPR014729">
    <property type="entry name" value="Rossmann-like_a/b/a_fold"/>
</dbReference>
<reference evidence="11" key="1">
    <citation type="submission" date="2023-07" db="EMBL/GenBank/DDBJ databases">
        <title>Ureibacillus sp. isolated from freshwater well.</title>
        <authorList>
            <person name="Kirdat K."/>
            <person name="Bhatt A."/>
            <person name="Teware R."/>
            <person name="Bhavsar Y."/>
            <person name="Yadav A."/>
        </authorList>
    </citation>
    <scope>NUCLEOTIDE SEQUENCE</scope>
    <source>
        <strain evidence="11">BA0131</strain>
    </source>
</reference>
<dbReference type="SUPFAM" id="SSF52402">
    <property type="entry name" value="Adenine nucleotide alpha hydrolases-like"/>
    <property type="match status" value="1"/>
</dbReference>
<dbReference type="Gene3D" id="3.40.50.620">
    <property type="entry name" value="HUPs"/>
    <property type="match status" value="1"/>
</dbReference>
<dbReference type="RefSeq" id="WP_301138023.1">
    <property type="nucleotide sequence ID" value="NZ_JAUHTQ010000005.1"/>
</dbReference>
<proteinExistence type="inferred from homology"/>
<dbReference type="HAMAP" id="MF_00021">
    <property type="entry name" value="ThiI"/>
    <property type="match status" value="1"/>
</dbReference>
<comment type="similarity">
    <text evidence="9">Belongs to the ThiI family.</text>
</comment>
<keyword evidence="12" id="KW-1185">Reference proteome</keyword>
<evidence type="ECO:0000256" key="4">
    <source>
        <dbReference type="ARBA" id="ARBA00022679"/>
    </source>
</evidence>
<gene>
    <name evidence="9 11" type="primary">thiI</name>
    <name evidence="11" type="ORF">QYB95_09095</name>
</gene>
<comment type="catalytic activity">
    <reaction evidence="9">
        <text>[ThiS sulfur-carrier protein]-C-terminal Gly-Gly-AMP + S-sulfanyl-L-cysteinyl-[cysteine desulfurase] + AH2 = [ThiS sulfur-carrier protein]-C-terminal-Gly-aminoethanethioate + L-cysteinyl-[cysteine desulfurase] + A + AMP + 2 H(+)</text>
        <dbReference type="Rhea" id="RHEA:43340"/>
        <dbReference type="Rhea" id="RHEA-COMP:12157"/>
        <dbReference type="Rhea" id="RHEA-COMP:12158"/>
        <dbReference type="Rhea" id="RHEA-COMP:12910"/>
        <dbReference type="Rhea" id="RHEA-COMP:19908"/>
        <dbReference type="ChEBI" id="CHEBI:13193"/>
        <dbReference type="ChEBI" id="CHEBI:15378"/>
        <dbReference type="ChEBI" id="CHEBI:17499"/>
        <dbReference type="ChEBI" id="CHEBI:29950"/>
        <dbReference type="ChEBI" id="CHEBI:61963"/>
        <dbReference type="ChEBI" id="CHEBI:90618"/>
        <dbReference type="ChEBI" id="CHEBI:232372"/>
        <dbReference type="ChEBI" id="CHEBI:456215"/>
    </reaction>
</comment>
<dbReference type="Pfam" id="PF02926">
    <property type="entry name" value="THUMP"/>
    <property type="match status" value="1"/>
</dbReference>
<evidence type="ECO:0000256" key="8">
    <source>
        <dbReference type="ARBA" id="ARBA00022977"/>
    </source>
</evidence>
<dbReference type="InterPro" id="IPR050102">
    <property type="entry name" value="tRNA_sulfurtransferase_ThiI"/>
</dbReference>
<dbReference type="PANTHER" id="PTHR43209">
    <property type="entry name" value="TRNA SULFURTRANSFERASE"/>
    <property type="match status" value="1"/>
</dbReference>
<feature type="binding site" evidence="9">
    <location>
        <begin position="184"/>
        <end position="185"/>
    </location>
    <ligand>
        <name>ATP</name>
        <dbReference type="ChEBI" id="CHEBI:30616"/>
    </ligand>
</feature>
<comment type="pathway">
    <text evidence="9">Cofactor biosynthesis; thiamine diphosphate biosynthesis.</text>
</comment>
<evidence type="ECO:0000256" key="1">
    <source>
        <dbReference type="ARBA" id="ARBA00004496"/>
    </source>
</evidence>
<dbReference type="Pfam" id="PF02568">
    <property type="entry name" value="ThiI"/>
    <property type="match status" value="1"/>
</dbReference>
<evidence type="ECO:0000256" key="3">
    <source>
        <dbReference type="ARBA" id="ARBA00022555"/>
    </source>
</evidence>
<comment type="subcellular location">
    <subcellularLocation>
        <location evidence="1 9">Cytoplasm</location>
    </subcellularLocation>
</comment>
<feature type="binding site" evidence="9">
    <location>
        <position position="297"/>
    </location>
    <ligand>
        <name>ATP</name>
        <dbReference type="ChEBI" id="CHEBI:30616"/>
    </ligand>
</feature>
<dbReference type="Proteomes" id="UP001172743">
    <property type="component" value="Unassembled WGS sequence"/>
</dbReference>
<evidence type="ECO:0000256" key="6">
    <source>
        <dbReference type="ARBA" id="ARBA00022840"/>
    </source>
</evidence>
<dbReference type="InterPro" id="IPR049962">
    <property type="entry name" value="THUMP_ThiI"/>
</dbReference>